<comment type="caution">
    <text evidence="4">The sequence shown here is derived from an EMBL/GenBank/DDBJ whole genome shotgun (WGS) entry which is preliminary data.</text>
</comment>
<evidence type="ECO:0000256" key="2">
    <source>
        <dbReference type="ARBA" id="ARBA00023163"/>
    </source>
</evidence>
<name>A0A1R3HN83_COCAP</name>
<dbReference type="OrthoDB" id="743731at2759"/>
<evidence type="ECO:0000256" key="3">
    <source>
        <dbReference type="PROSITE-ProRule" id="PRU01191"/>
    </source>
</evidence>
<dbReference type="AlphaFoldDB" id="A0A1R3HN83"/>
<dbReference type="InterPro" id="IPR005202">
    <property type="entry name" value="TF_GRAS"/>
</dbReference>
<dbReference type="PROSITE" id="PS50985">
    <property type="entry name" value="GRAS"/>
    <property type="match status" value="1"/>
</dbReference>
<comment type="caution">
    <text evidence="3">Lacks conserved residue(s) required for the propagation of feature annotation.</text>
</comment>
<dbReference type="EMBL" id="AWWV01011527">
    <property type="protein sequence ID" value="OMO71805.1"/>
    <property type="molecule type" value="Genomic_DNA"/>
</dbReference>
<protein>
    <submittedName>
        <fullName evidence="4">Transcription factor GRAS</fullName>
    </submittedName>
</protein>
<keyword evidence="1" id="KW-0805">Transcription regulation</keyword>
<dbReference type="Gramene" id="OMO71805">
    <property type="protein sequence ID" value="OMO71805"/>
    <property type="gene ID" value="CCACVL1_18062"/>
</dbReference>
<accession>A0A1R3HN83</accession>
<evidence type="ECO:0000313" key="4">
    <source>
        <dbReference type="EMBL" id="OMO71805.1"/>
    </source>
</evidence>
<reference evidence="4 5" key="1">
    <citation type="submission" date="2013-09" db="EMBL/GenBank/DDBJ databases">
        <title>Corchorus capsularis genome sequencing.</title>
        <authorList>
            <person name="Alam M."/>
            <person name="Haque M.S."/>
            <person name="Islam M.S."/>
            <person name="Emdad E.M."/>
            <person name="Islam M.M."/>
            <person name="Ahmed B."/>
            <person name="Halim A."/>
            <person name="Hossen Q.M.M."/>
            <person name="Hossain M.Z."/>
            <person name="Ahmed R."/>
            <person name="Khan M.M."/>
            <person name="Islam R."/>
            <person name="Rashid M.M."/>
            <person name="Khan S.A."/>
            <person name="Rahman M.S."/>
            <person name="Alam M."/>
        </authorList>
    </citation>
    <scope>NUCLEOTIDE SEQUENCE [LARGE SCALE GENOMIC DNA]</scope>
    <source>
        <strain evidence="5">cv. CVL-1</strain>
        <tissue evidence="4">Whole seedling</tissue>
    </source>
</reference>
<dbReference type="Proteomes" id="UP000188268">
    <property type="component" value="Unassembled WGS sequence"/>
</dbReference>
<dbReference type="Pfam" id="PF03514">
    <property type="entry name" value="GRAS"/>
    <property type="match status" value="1"/>
</dbReference>
<keyword evidence="5" id="KW-1185">Reference proteome</keyword>
<organism evidence="4 5">
    <name type="scientific">Corchorus capsularis</name>
    <name type="common">Jute</name>
    <dbReference type="NCBI Taxonomy" id="210143"/>
    <lineage>
        <taxon>Eukaryota</taxon>
        <taxon>Viridiplantae</taxon>
        <taxon>Streptophyta</taxon>
        <taxon>Embryophyta</taxon>
        <taxon>Tracheophyta</taxon>
        <taxon>Spermatophyta</taxon>
        <taxon>Magnoliopsida</taxon>
        <taxon>eudicotyledons</taxon>
        <taxon>Gunneridae</taxon>
        <taxon>Pentapetalae</taxon>
        <taxon>rosids</taxon>
        <taxon>malvids</taxon>
        <taxon>Malvales</taxon>
        <taxon>Malvaceae</taxon>
        <taxon>Grewioideae</taxon>
        <taxon>Apeibeae</taxon>
        <taxon>Corchorus</taxon>
    </lineage>
</organism>
<comment type="similarity">
    <text evidence="3">Belongs to the GRAS family.</text>
</comment>
<proteinExistence type="inferred from homology"/>
<keyword evidence="2" id="KW-0804">Transcription</keyword>
<feature type="region of interest" description="SAW" evidence="3">
    <location>
        <begin position="42"/>
        <end position="46"/>
    </location>
</feature>
<sequence>MEALHYYSAILDSLDAMLPKYDTRSAKMEQLYFAEEINELRGADKG</sequence>
<gene>
    <name evidence="4" type="ORF">CCACVL1_18062</name>
</gene>
<evidence type="ECO:0000256" key="1">
    <source>
        <dbReference type="ARBA" id="ARBA00023015"/>
    </source>
</evidence>
<evidence type="ECO:0000313" key="5">
    <source>
        <dbReference type="Proteomes" id="UP000188268"/>
    </source>
</evidence>